<evidence type="ECO:0000259" key="1">
    <source>
        <dbReference type="PROSITE" id="PS51832"/>
    </source>
</evidence>
<dbReference type="AlphaFoldDB" id="A0A1X7DBY4"/>
<name>A0A1X7DBY4_9BACT</name>
<gene>
    <name evidence="2" type="ORF">SAMN06295933_1740</name>
</gene>
<feature type="domain" description="HD-GYP" evidence="1">
    <location>
        <begin position="125"/>
        <end position="338"/>
    </location>
</feature>
<organism evidence="2 3">
    <name type="scientific">Desulfovibrio gilichinskyi</name>
    <dbReference type="NCBI Taxonomy" id="1519643"/>
    <lineage>
        <taxon>Bacteria</taxon>
        <taxon>Pseudomonadati</taxon>
        <taxon>Thermodesulfobacteriota</taxon>
        <taxon>Desulfovibrionia</taxon>
        <taxon>Desulfovibrionales</taxon>
        <taxon>Desulfovibrionaceae</taxon>
        <taxon>Desulfovibrio</taxon>
    </lineage>
</organism>
<dbReference type="Gene3D" id="1.10.3210.10">
    <property type="entry name" value="Hypothetical protein af1432"/>
    <property type="match status" value="1"/>
</dbReference>
<proteinExistence type="predicted"/>
<dbReference type="SUPFAM" id="SSF109604">
    <property type="entry name" value="HD-domain/PDEase-like"/>
    <property type="match status" value="1"/>
</dbReference>
<dbReference type="RefSeq" id="WP_085101335.1">
    <property type="nucleotide sequence ID" value="NZ_FWZU01000003.1"/>
</dbReference>
<dbReference type="Proteomes" id="UP000192906">
    <property type="component" value="Unassembled WGS sequence"/>
</dbReference>
<dbReference type="PANTHER" id="PTHR43155">
    <property type="entry name" value="CYCLIC DI-GMP PHOSPHODIESTERASE PA4108-RELATED"/>
    <property type="match status" value="1"/>
</dbReference>
<dbReference type="CDD" id="cd00077">
    <property type="entry name" value="HDc"/>
    <property type="match status" value="1"/>
</dbReference>
<dbReference type="PANTHER" id="PTHR43155:SF2">
    <property type="entry name" value="CYCLIC DI-GMP PHOSPHODIESTERASE PA4108"/>
    <property type="match status" value="1"/>
</dbReference>
<dbReference type="Pfam" id="PF13487">
    <property type="entry name" value="HD_5"/>
    <property type="match status" value="1"/>
</dbReference>
<dbReference type="PROSITE" id="PS51832">
    <property type="entry name" value="HD_GYP"/>
    <property type="match status" value="1"/>
</dbReference>
<reference evidence="3" key="1">
    <citation type="submission" date="2017-04" db="EMBL/GenBank/DDBJ databases">
        <authorList>
            <person name="Varghese N."/>
            <person name="Submissions S."/>
        </authorList>
    </citation>
    <scope>NUCLEOTIDE SEQUENCE [LARGE SCALE GENOMIC DNA]</scope>
    <source>
        <strain evidence="3">K3S</strain>
    </source>
</reference>
<dbReference type="EMBL" id="FWZU01000003">
    <property type="protein sequence ID" value="SMF12617.1"/>
    <property type="molecule type" value="Genomic_DNA"/>
</dbReference>
<evidence type="ECO:0000313" key="2">
    <source>
        <dbReference type="EMBL" id="SMF12617.1"/>
    </source>
</evidence>
<dbReference type="InterPro" id="IPR037522">
    <property type="entry name" value="HD_GYP_dom"/>
</dbReference>
<protein>
    <submittedName>
        <fullName evidence="2">HD domain-containing protein</fullName>
    </submittedName>
</protein>
<keyword evidence="3" id="KW-1185">Reference proteome</keyword>
<accession>A0A1X7DBY4</accession>
<sequence length="354" mass="40067">MSNQTKHENLIPEEFLQISSNIVSTFGNKLPVSLCIYDDEFQRVAPLFAKETRLTPKKKDQMEKECQNGNLFITKEEYAGLAGHISQNLGALLTEHYLDEAAAAEIFYSGILKKVRSFFGNPIAETLEQLKSVLAIFSEYVWVDRNRWSHFFNTLQRTNDLSCHSVNTLFVGTAVYLKTVHKGDEKLELNSLGLGLILHDLGMTQIPTALLSKAGPFLYKEKQRMQEHIDIAEKMINRLEIKDAMVRSCILDHHERIDGSGYPRGKKADSLSTETKVCSVADAFCAIISNRWHRKGLNPILAAIVLTESSKRYDKNLTSALVSFIISNNPEMQALIQDKEKMQQLRSLALKQCE</sequence>
<dbReference type="STRING" id="1519643.SAMN06295933_1740"/>
<dbReference type="InterPro" id="IPR003607">
    <property type="entry name" value="HD/PDEase_dom"/>
</dbReference>
<dbReference type="OrthoDB" id="9776628at2"/>
<evidence type="ECO:0000313" key="3">
    <source>
        <dbReference type="Proteomes" id="UP000192906"/>
    </source>
</evidence>